<keyword evidence="3" id="KW-1133">Transmembrane helix</keyword>
<evidence type="ECO:0000259" key="4">
    <source>
        <dbReference type="Pfam" id="PF19335"/>
    </source>
</evidence>
<dbReference type="Gene3D" id="6.10.140.730">
    <property type="match status" value="1"/>
</dbReference>
<evidence type="ECO:0000313" key="10">
    <source>
        <dbReference type="Proteomes" id="UP000619761"/>
    </source>
</evidence>
<dbReference type="InterPro" id="IPR058627">
    <property type="entry name" value="MdtA-like_C"/>
</dbReference>
<comment type="similarity">
    <text evidence="1">Belongs to the membrane fusion protein (MFP) (TC 8.A.1) family.</text>
</comment>
<keyword evidence="2" id="KW-0813">Transport</keyword>
<feature type="domain" description="CusB-like beta-barrel" evidence="7">
    <location>
        <begin position="250"/>
        <end position="326"/>
    </location>
</feature>
<feature type="domain" description="Multidrug resistance protein MdtA-like C-terminal permuted SH3" evidence="8">
    <location>
        <begin position="332"/>
        <end position="388"/>
    </location>
</feature>
<organism evidence="9 10">
    <name type="scientific">Cellvibrio zantedeschiae</name>
    <dbReference type="NCBI Taxonomy" id="1237077"/>
    <lineage>
        <taxon>Bacteria</taxon>
        <taxon>Pseudomonadati</taxon>
        <taxon>Pseudomonadota</taxon>
        <taxon>Gammaproteobacteria</taxon>
        <taxon>Cellvibrionales</taxon>
        <taxon>Cellvibrionaceae</taxon>
        <taxon>Cellvibrio</taxon>
    </lineage>
</organism>
<evidence type="ECO:0000259" key="7">
    <source>
        <dbReference type="Pfam" id="PF25954"/>
    </source>
</evidence>
<dbReference type="Proteomes" id="UP000619761">
    <property type="component" value="Unassembled WGS sequence"/>
</dbReference>
<feature type="domain" description="CusB-like three alpha-helical bundle" evidence="5">
    <location>
        <begin position="164"/>
        <end position="212"/>
    </location>
</feature>
<dbReference type="InterPro" id="IPR021647">
    <property type="entry name" value="CusF_Ec"/>
</dbReference>
<dbReference type="InterPro" id="IPR042230">
    <property type="entry name" value="CusF_sf"/>
</dbReference>
<dbReference type="PANTHER" id="PTHR30097:SF15">
    <property type="entry name" value="CATION EFFLUX SYSTEM PROTEIN CUSB"/>
    <property type="match status" value="1"/>
</dbReference>
<feature type="transmembrane region" description="Helical" evidence="3">
    <location>
        <begin position="12"/>
        <end position="29"/>
    </location>
</feature>
<evidence type="ECO:0000256" key="2">
    <source>
        <dbReference type="ARBA" id="ARBA00022448"/>
    </source>
</evidence>
<evidence type="ECO:0000259" key="5">
    <source>
        <dbReference type="Pfam" id="PF25869"/>
    </source>
</evidence>
<name>A0ABQ3B815_9GAMM</name>
<sequence>MFSSSTPLRQLLVLSLGIGLGAVVTFVAVKSPLHPSAPAKQPDSTAPKVLYWYDPMAPAQHFDKPGKSPFMDMELVPKYAESGTAMNSLQVDPAQVQNLGMRKTKVMRMPLHPQHELPGTLRFNERNQAVIQLRAGGFVEKAWPLAPGDKVTAGQPIATFYVPEWLNNQNELLASKALSSPRLLETLRTRLRLQGMPDALIDQVERTRKPETRITITAPISGVIESLEIKTGMSLSSGETLARITSVDSLWLDVAIPEADASGLRPGASVAFYAAATSNMPVTGKVDSVLPSANDATRTLTARVVLPNPNGLLKPGMSGRVVLNGAQTDTGLLIPTEAVIRTGKRTLVMVSDADNHFRPVSVMLGAEIGDQTLVTGGLEEGQDVVVSGQFLLDSEASLMGIAPEPLPSSAMSNTSATVIKTHQASGRIVSLSNKDVGLQHGDFIEQASKQVSMPGMTMTFPLANAAVAKGFKVGDSVRVSAHEAEGTFVIDSLKSESNPPAEKKP</sequence>
<gene>
    <name evidence="9" type="ORF">GCM10011613_25350</name>
</gene>
<dbReference type="Pfam" id="PF11604">
    <property type="entry name" value="CusF_Ec"/>
    <property type="match status" value="1"/>
</dbReference>
<keyword evidence="3" id="KW-0472">Membrane</keyword>
<evidence type="ECO:0000256" key="3">
    <source>
        <dbReference type="SAM" id="Phobius"/>
    </source>
</evidence>
<dbReference type="Pfam" id="PF25967">
    <property type="entry name" value="RND-MFP_C"/>
    <property type="match status" value="1"/>
</dbReference>
<reference evidence="10" key="1">
    <citation type="journal article" date="2019" name="Int. J. Syst. Evol. Microbiol.">
        <title>The Global Catalogue of Microorganisms (GCM) 10K type strain sequencing project: providing services to taxonomists for standard genome sequencing and annotation.</title>
        <authorList>
            <consortium name="The Broad Institute Genomics Platform"/>
            <consortium name="The Broad Institute Genome Sequencing Center for Infectious Disease"/>
            <person name="Wu L."/>
            <person name="Ma J."/>
        </authorList>
    </citation>
    <scope>NUCLEOTIDE SEQUENCE [LARGE SCALE GENOMIC DNA]</scope>
    <source>
        <strain evidence="10">KCTC 32239</strain>
    </source>
</reference>
<dbReference type="Pfam" id="PF25919">
    <property type="entry name" value="BSH_CusB"/>
    <property type="match status" value="1"/>
</dbReference>
<dbReference type="Gene3D" id="2.40.50.320">
    <property type="entry name" value="Copper binding periplasmic protein CusF"/>
    <property type="match status" value="1"/>
</dbReference>
<evidence type="ECO:0008006" key="11">
    <source>
        <dbReference type="Google" id="ProtNLM"/>
    </source>
</evidence>
<evidence type="ECO:0000259" key="6">
    <source>
        <dbReference type="Pfam" id="PF25919"/>
    </source>
</evidence>
<dbReference type="InterPro" id="IPR006143">
    <property type="entry name" value="RND_pump_MFP"/>
</dbReference>
<comment type="caution">
    <text evidence="9">The sequence shown here is derived from an EMBL/GenBank/DDBJ whole genome shotgun (WGS) entry which is preliminary data.</text>
</comment>
<dbReference type="Gene3D" id="2.40.420.20">
    <property type="match status" value="1"/>
</dbReference>
<dbReference type="Pfam" id="PF25954">
    <property type="entry name" value="Beta-barrel_RND_2"/>
    <property type="match status" value="1"/>
</dbReference>
<dbReference type="Pfam" id="PF25869">
    <property type="entry name" value="3HB_CusB"/>
    <property type="match status" value="1"/>
</dbReference>
<evidence type="ECO:0000259" key="8">
    <source>
        <dbReference type="Pfam" id="PF25967"/>
    </source>
</evidence>
<dbReference type="SUPFAM" id="SSF111369">
    <property type="entry name" value="HlyD-like secretion proteins"/>
    <property type="match status" value="1"/>
</dbReference>
<keyword evidence="3" id="KW-0812">Transmembrane</keyword>
<keyword evidence="10" id="KW-1185">Reference proteome</keyword>
<dbReference type="NCBIfam" id="TIGR01730">
    <property type="entry name" value="RND_mfp"/>
    <property type="match status" value="1"/>
</dbReference>
<evidence type="ECO:0000313" key="9">
    <source>
        <dbReference type="EMBL" id="GGY79431.1"/>
    </source>
</evidence>
<dbReference type="PANTHER" id="PTHR30097">
    <property type="entry name" value="CATION EFFLUX SYSTEM PROTEIN CUSB"/>
    <property type="match status" value="1"/>
</dbReference>
<protein>
    <recommendedName>
        <fullName evidence="11">Efflux transporter periplasmic adaptor subunit</fullName>
    </recommendedName>
</protein>
<dbReference type="InterPro" id="IPR058791">
    <property type="entry name" value="3HB_CusB"/>
</dbReference>
<evidence type="ECO:0000256" key="1">
    <source>
        <dbReference type="ARBA" id="ARBA00009477"/>
    </source>
</evidence>
<dbReference type="Pfam" id="PF19335">
    <property type="entry name" value="HMBD"/>
    <property type="match status" value="1"/>
</dbReference>
<dbReference type="RefSeq" id="WP_189419156.1">
    <property type="nucleotide sequence ID" value="NZ_BMYZ01000002.1"/>
</dbReference>
<dbReference type="EMBL" id="BMYZ01000002">
    <property type="protein sequence ID" value="GGY79431.1"/>
    <property type="molecule type" value="Genomic_DNA"/>
</dbReference>
<dbReference type="InterPro" id="IPR045800">
    <property type="entry name" value="HMBD"/>
</dbReference>
<feature type="domain" description="Heavy metal binding" evidence="4">
    <location>
        <begin position="51"/>
        <end position="78"/>
    </location>
</feature>
<feature type="domain" description="CusB-like barrel-sandwich hybrid" evidence="6">
    <location>
        <begin position="129"/>
        <end position="244"/>
    </location>
</feature>
<dbReference type="InterPro" id="IPR058790">
    <property type="entry name" value="BSH_CusB"/>
</dbReference>
<accession>A0ABQ3B815</accession>
<dbReference type="InterPro" id="IPR051909">
    <property type="entry name" value="MFP_Cation_Efflux"/>
</dbReference>
<dbReference type="Gene3D" id="2.40.30.170">
    <property type="match status" value="1"/>
</dbReference>
<proteinExistence type="inferred from homology"/>
<dbReference type="InterPro" id="IPR058792">
    <property type="entry name" value="Beta-barrel_RND_2"/>
</dbReference>